<comment type="caution">
    <text evidence="1">The sequence shown here is derived from an EMBL/GenBank/DDBJ whole genome shotgun (WGS) entry which is preliminary data.</text>
</comment>
<accession>A0A9D2PVF5</accession>
<organism evidence="1 2">
    <name type="scientific">Candidatus Enterocloster excrementigallinarum</name>
    <dbReference type="NCBI Taxonomy" id="2838558"/>
    <lineage>
        <taxon>Bacteria</taxon>
        <taxon>Bacillati</taxon>
        <taxon>Bacillota</taxon>
        <taxon>Clostridia</taxon>
        <taxon>Lachnospirales</taxon>
        <taxon>Lachnospiraceae</taxon>
        <taxon>Enterocloster</taxon>
    </lineage>
</organism>
<sequence length="336" mass="37342">MVKEYTITIDGGTTNTRCILWDSHRKKIDEESRAVGVRNTSIDGNNYMLKHALKECLDQLIEKNQITYDQVGRVIGSGMITSDVGIAEIPWISAPAGIKELAEHTVDLEIPEICPIPISFIPGIKNSGEKMDLAFAESMDIMRGEEVESIAIIENCHDGKPMLLVLPGSHNKFVAVDEHRRITGCLTSISGELLASITNHTILAKTVHSEFVSKEKYNKEWLFRGYDTAKKVGLGRACFTSRILMLFFDEDAEKLENFILGAVLAEDIKALHESTAIRADRETQVIVGGKQPLRTAVADLLIYDGYFSRIDEFKTDRQIPLSAEGAYLVAKEKGIL</sequence>
<dbReference type="CDD" id="cd24012">
    <property type="entry name" value="ASKHA_NBD_KDGal-kinase"/>
    <property type="match status" value="1"/>
</dbReference>
<name>A0A9D2PVF5_9FIRM</name>
<gene>
    <name evidence="1" type="ORF">H9931_07085</name>
</gene>
<evidence type="ECO:0000313" key="2">
    <source>
        <dbReference type="Proteomes" id="UP000823863"/>
    </source>
</evidence>
<dbReference type="Gene3D" id="3.30.420.300">
    <property type="entry name" value="2-keto-3-deoxy-galactonokinase, substrate binding domain"/>
    <property type="match status" value="1"/>
</dbReference>
<dbReference type="EMBL" id="DWWB01000036">
    <property type="protein sequence ID" value="HJC66467.1"/>
    <property type="molecule type" value="Genomic_DNA"/>
</dbReference>
<dbReference type="Gene3D" id="3.30.420.310">
    <property type="entry name" value="2-keto-3-deoxy-galactonokinase, C-terminal domain"/>
    <property type="match status" value="1"/>
</dbReference>
<dbReference type="InterPro" id="IPR042257">
    <property type="entry name" value="DGOK_C"/>
</dbReference>
<dbReference type="SUPFAM" id="SSF53067">
    <property type="entry name" value="Actin-like ATPase domain"/>
    <property type="match status" value="1"/>
</dbReference>
<dbReference type="Pfam" id="PF05035">
    <property type="entry name" value="DGOK"/>
    <property type="match status" value="1"/>
</dbReference>
<reference evidence="1" key="2">
    <citation type="submission" date="2021-04" db="EMBL/GenBank/DDBJ databases">
        <authorList>
            <person name="Gilroy R."/>
        </authorList>
    </citation>
    <scope>NUCLEOTIDE SEQUENCE</scope>
    <source>
        <strain evidence="1">CHK198-12963</strain>
    </source>
</reference>
<dbReference type="InterPro" id="IPR043129">
    <property type="entry name" value="ATPase_NBD"/>
</dbReference>
<protein>
    <submittedName>
        <fullName evidence="1">2-dehydro-3-deoxygalactonokinase</fullName>
    </submittedName>
</protein>
<proteinExistence type="predicted"/>
<dbReference type="InterPro" id="IPR042258">
    <property type="entry name" value="DGOK_N"/>
</dbReference>
<dbReference type="GO" id="GO:0008671">
    <property type="term" value="F:2-dehydro-3-deoxygalactonokinase activity"/>
    <property type="evidence" value="ECO:0007669"/>
    <property type="project" value="InterPro"/>
</dbReference>
<dbReference type="GO" id="GO:0034194">
    <property type="term" value="P:D-galactonate catabolic process"/>
    <property type="evidence" value="ECO:0007669"/>
    <property type="project" value="InterPro"/>
</dbReference>
<dbReference type="AlphaFoldDB" id="A0A9D2PVF5"/>
<dbReference type="InterPro" id="IPR007729">
    <property type="entry name" value="DGOK"/>
</dbReference>
<reference evidence="1" key="1">
    <citation type="journal article" date="2021" name="PeerJ">
        <title>Extensive microbial diversity within the chicken gut microbiome revealed by metagenomics and culture.</title>
        <authorList>
            <person name="Gilroy R."/>
            <person name="Ravi A."/>
            <person name="Getino M."/>
            <person name="Pursley I."/>
            <person name="Horton D.L."/>
            <person name="Alikhan N.F."/>
            <person name="Baker D."/>
            <person name="Gharbi K."/>
            <person name="Hall N."/>
            <person name="Watson M."/>
            <person name="Adriaenssens E.M."/>
            <person name="Foster-Nyarko E."/>
            <person name="Jarju S."/>
            <person name="Secka A."/>
            <person name="Antonio M."/>
            <person name="Oren A."/>
            <person name="Chaudhuri R.R."/>
            <person name="La Ragione R."/>
            <person name="Hildebrand F."/>
            <person name="Pallen M.J."/>
        </authorList>
    </citation>
    <scope>NUCLEOTIDE SEQUENCE</scope>
    <source>
        <strain evidence="1">CHK198-12963</strain>
    </source>
</reference>
<dbReference type="Proteomes" id="UP000823863">
    <property type="component" value="Unassembled WGS sequence"/>
</dbReference>
<evidence type="ECO:0000313" key="1">
    <source>
        <dbReference type="EMBL" id="HJC66467.1"/>
    </source>
</evidence>